<evidence type="ECO:0000313" key="2">
    <source>
        <dbReference type="EMBL" id="OLP82648.1"/>
    </source>
</evidence>
<evidence type="ECO:0000313" key="3">
    <source>
        <dbReference type="Proteomes" id="UP000186817"/>
    </source>
</evidence>
<organism evidence="2 3">
    <name type="scientific">Symbiodinium microadriaticum</name>
    <name type="common">Dinoflagellate</name>
    <name type="synonym">Zooxanthella microadriatica</name>
    <dbReference type="NCBI Taxonomy" id="2951"/>
    <lineage>
        <taxon>Eukaryota</taxon>
        <taxon>Sar</taxon>
        <taxon>Alveolata</taxon>
        <taxon>Dinophyceae</taxon>
        <taxon>Suessiales</taxon>
        <taxon>Symbiodiniaceae</taxon>
        <taxon>Symbiodinium</taxon>
    </lineage>
</organism>
<feature type="region of interest" description="Disordered" evidence="1">
    <location>
        <begin position="317"/>
        <end position="376"/>
    </location>
</feature>
<proteinExistence type="predicted"/>
<name>A0A1Q9CI95_SYMMI</name>
<comment type="caution">
    <text evidence="2">The sequence shown here is derived from an EMBL/GenBank/DDBJ whole genome shotgun (WGS) entry which is preliminary data.</text>
</comment>
<gene>
    <name evidence="2" type="ORF">AK812_SmicGene36687</name>
</gene>
<reference evidence="2 3" key="1">
    <citation type="submission" date="2016-02" db="EMBL/GenBank/DDBJ databases">
        <title>Genome analysis of coral dinoflagellate symbionts highlights evolutionary adaptations to a symbiotic lifestyle.</title>
        <authorList>
            <person name="Aranda M."/>
            <person name="Li Y."/>
            <person name="Liew Y.J."/>
            <person name="Baumgarten S."/>
            <person name="Simakov O."/>
            <person name="Wilson M."/>
            <person name="Piel J."/>
            <person name="Ashoor H."/>
            <person name="Bougouffa S."/>
            <person name="Bajic V.B."/>
            <person name="Ryu T."/>
            <person name="Ravasi T."/>
            <person name="Bayer T."/>
            <person name="Micklem G."/>
            <person name="Kim H."/>
            <person name="Bhak J."/>
            <person name="Lajeunesse T.C."/>
            <person name="Voolstra C.R."/>
        </authorList>
    </citation>
    <scope>NUCLEOTIDE SEQUENCE [LARGE SCALE GENOMIC DNA]</scope>
    <source>
        <strain evidence="2 3">CCMP2467</strain>
    </source>
</reference>
<dbReference type="EMBL" id="LSRX01001176">
    <property type="protein sequence ID" value="OLP82648.1"/>
    <property type="molecule type" value="Genomic_DNA"/>
</dbReference>
<protein>
    <submittedName>
        <fullName evidence="2">Uncharacterized protein</fullName>
    </submittedName>
</protein>
<evidence type="ECO:0000256" key="1">
    <source>
        <dbReference type="SAM" id="MobiDB-lite"/>
    </source>
</evidence>
<sequence>MPVPWQEPSCCLVSAYEQECQLPAFASEEGGEGHGGGGPKYSRAELRAMCEGPEADKESESNGHFCNCAGSAPQLQRRSPRTEEVGGGPETLKTELQQAAAVCLQDVEDEVIAKSELRMLDGAGALEGWTKRKVLSLRDRYLSQLRCFTPLKHCRIASAKEQAVDVARCALNGGDRCVIVLRGHDGSTAVLGAPPSFDTKRLDGGGDSDTDVGSCRFTYHEIQGEHGRGFDVTRLFKESLICDTVTVDEDDHLMQVMGKLRSQNSSSAIVAVRPSLDGGDTVRGVVHVSQVVSFLMTAKDFSREGGALRCHQAEVAERGAHESIKERTKERSKRFGSRLPADQQRSEARDATASDSREGGAIRWPGPGAESSNLGDAALGSSTQTMTMRFRRTMHHEDAPKVQFQIERCHSRSGFLSLANSALGEMRLWLFLVRVASGATGALLADDECWTSTSSTSDCALSALQHRSWTSAASASAELQNTSASASSSAELRIYQWNPHWQCFYQKTHSTCKERGKALLNRGLRNMQIDFANVIELVDPSYRPPGGFQMLKATCNSKENALLIYDASKWKPSNRGGSRVSGCMTRKDRAFNVQMFESIGGSPLSQVVVVGAHYPHYINVPRLRDSLAQVTHSTGVKNVIFIADTNQENGDSTDVARALGMPMAHAIRSSPLFVSCCHQVNEGFVWKFDRIISNFGRMTDAGVFEVPSWAAPSMHRAVHAKIQLS</sequence>
<feature type="compositionally biased region" description="Basic and acidic residues" evidence="1">
    <location>
        <begin position="344"/>
        <end position="360"/>
    </location>
</feature>
<dbReference type="OrthoDB" id="10429193at2759"/>
<dbReference type="Proteomes" id="UP000186817">
    <property type="component" value="Unassembled WGS sequence"/>
</dbReference>
<dbReference type="AlphaFoldDB" id="A0A1Q9CI95"/>
<accession>A0A1Q9CI95</accession>
<feature type="compositionally biased region" description="Basic and acidic residues" evidence="1">
    <location>
        <begin position="317"/>
        <end position="329"/>
    </location>
</feature>
<keyword evidence="3" id="KW-1185">Reference proteome</keyword>